<evidence type="ECO:0000259" key="2">
    <source>
        <dbReference type="PROSITE" id="PS50181"/>
    </source>
</evidence>
<feature type="region of interest" description="Disordered" evidence="1">
    <location>
        <begin position="449"/>
        <end position="470"/>
    </location>
</feature>
<feature type="compositionally biased region" description="Polar residues" evidence="1">
    <location>
        <begin position="457"/>
        <end position="470"/>
    </location>
</feature>
<keyword evidence="4" id="KW-1185">Reference proteome</keyword>
<dbReference type="AlphaFoldDB" id="C5FSH8"/>
<dbReference type="VEuPathDB" id="FungiDB:MCYG_05650"/>
<evidence type="ECO:0000313" key="4">
    <source>
        <dbReference type="Proteomes" id="UP000002035"/>
    </source>
</evidence>
<feature type="region of interest" description="Disordered" evidence="1">
    <location>
        <begin position="601"/>
        <end position="674"/>
    </location>
</feature>
<feature type="compositionally biased region" description="Polar residues" evidence="1">
    <location>
        <begin position="762"/>
        <end position="784"/>
    </location>
</feature>
<reference evidence="4" key="1">
    <citation type="journal article" date="2012" name="MBio">
        <title>Comparative genome analysis of Trichophyton rubrum and related dermatophytes reveals candidate genes involved in infection.</title>
        <authorList>
            <person name="Martinez D.A."/>
            <person name="Oliver B.G."/>
            <person name="Graeser Y."/>
            <person name="Goldberg J.M."/>
            <person name="Li W."/>
            <person name="Martinez-Rossi N.M."/>
            <person name="Monod M."/>
            <person name="Shelest E."/>
            <person name="Barton R.C."/>
            <person name="Birch E."/>
            <person name="Brakhage A.A."/>
            <person name="Chen Z."/>
            <person name="Gurr S.J."/>
            <person name="Heiman D."/>
            <person name="Heitman J."/>
            <person name="Kosti I."/>
            <person name="Rossi A."/>
            <person name="Saif S."/>
            <person name="Samalova M."/>
            <person name="Saunders C.W."/>
            <person name="Shea T."/>
            <person name="Summerbell R.C."/>
            <person name="Xu J."/>
            <person name="Young S."/>
            <person name="Zeng Q."/>
            <person name="Birren B.W."/>
            <person name="Cuomo C.A."/>
            <person name="White T.C."/>
        </authorList>
    </citation>
    <scope>NUCLEOTIDE SEQUENCE [LARGE SCALE GENOMIC DNA]</scope>
    <source>
        <strain evidence="4">ATCC MYA-4605 / CBS 113480</strain>
    </source>
</reference>
<dbReference type="InterPro" id="IPR001810">
    <property type="entry name" value="F-box_dom"/>
</dbReference>
<feature type="region of interest" description="Disordered" evidence="1">
    <location>
        <begin position="961"/>
        <end position="1045"/>
    </location>
</feature>
<proteinExistence type="predicted"/>
<evidence type="ECO:0000313" key="3">
    <source>
        <dbReference type="EMBL" id="EEQ32831.1"/>
    </source>
</evidence>
<dbReference type="InterPro" id="IPR036047">
    <property type="entry name" value="F-box-like_dom_sf"/>
</dbReference>
<dbReference type="Gene3D" id="1.20.1280.50">
    <property type="match status" value="1"/>
</dbReference>
<dbReference type="InterPro" id="IPR015943">
    <property type="entry name" value="WD40/YVTN_repeat-like_dom_sf"/>
</dbReference>
<dbReference type="EMBL" id="DS995705">
    <property type="protein sequence ID" value="EEQ32831.1"/>
    <property type="molecule type" value="Genomic_DNA"/>
</dbReference>
<gene>
    <name evidence="3" type="ORF">MCYG_05650</name>
</gene>
<feature type="compositionally biased region" description="Polar residues" evidence="1">
    <location>
        <begin position="901"/>
        <end position="912"/>
    </location>
</feature>
<dbReference type="Gene3D" id="2.130.10.10">
    <property type="entry name" value="YVTN repeat-like/Quinoprotein amine dehydrogenase"/>
    <property type="match status" value="1"/>
</dbReference>
<evidence type="ECO:0000256" key="1">
    <source>
        <dbReference type="SAM" id="MobiDB-lite"/>
    </source>
</evidence>
<feature type="compositionally biased region" description="Polar residues" evidence="1">
    <location>
        <begin position="865"/>
        <end position="888"/>
    </location>
</feature>
<feature type="domain" description="F-box" evidence="2">
    <location>
        <begin position="59"/>
        <end position="105"/>
    </location>
</feature>
<dbReference type="Pfam" id="PF23749">
    <property type="entry name" value="DUF7165"/>
    <property type="match status" value="1"/>
</dbReference>
<dbReference type="Pfam" id="PF00646">
    <property type="entry name" value="F-box"/>
    <property type="match status" value="1"/>
</dbReference>
<protein>
    <submittedName>
        <fullName evidence="3">F-box domain-containing protein</fullName>
    </submittedName>
</protein>
<dbReference type="RefSeq" id="XP_002845781.1">
    <property type="nucleotide sequence ID" value="XM_002845735.1"/>
</dbReference>
<dbReference type="SUPFAM" id="SSF82171">
    <property type="entry name" value="DPP6 N-terminal domain-like"/>
    <property type="match status" value="1"/>
</dbReference>
<dbReference type="PROSITE" id="PS50181">
    <property type="entry name" value="FBOX"/>
    <property type="match status" value="1"/>
</dbReference>
<dbReference type="CDD" id="cd09917">
    <property type="entry name" value="F-box_SF"/>
    <property type="match status" value="1"/>
</dbReference>
<feature type="compositionally biased region" description="Polar residues" evidence="1">
    <location>
        <begin position="1025"/>
        <end position="1039"/>
    </location>
</feature>
<dbReference type="STRING" id="554155.C5FSH8"/>
<dbReference type="GeneID" id="9227192"/>
<sequence length="1066" mass="115996">MKRNQTSVPPGDIDGIQSSAYMILDELDTGADSSSTLQYSEEPSTVLNTQGVWAEEQPTAAFSRLPQVVIERILHLVDASCFASLTLVNREWRRISNCPRFYRHHLTDFCSSDDTPAVTLESDSLEHLKSRFAQVARKYVFAAFLRPKQTVVKLISASVSSSSASPQGEALRFIFSASGRLLLALSSSRIFVIDLTKDPISILHELKILRRPTAAAILDDGTLLAVASSEHRVRLYGLKNQHASLLQTIELHEVPLTLEFSPYASVLAVAFDGGIEIYALGDNILSTAHRAVRCDGVSTLAFSSDGSMLFGSSTDLRAHNFVMVSPPLLPDPGFDLSLPELHSRMWTTQILFPEVGDGYSCSNLIPPAEGGDQSVFFVGYDTQMKAFRISQVDDIKGGTLYLVGPGADTERDEPKPNLLPVASEKGEFIAAGFEGSGIWIFGVPTSRTKAEDERKGSQTQPQPTITRVNEDGSLSSEATNFQRLKKHIEGPKSFIAGHPLEAVNDITDMRWMRDIKGENSGSKKLRRLVAVAPGGVDSSFSVITGDTMPIDGGRIILFDFELSTRNGTHEELIIEAGEAVPTELPERGATLDAEVELEKRRAQISRQRTMAARHTPSRSNRRNSIPPASSHQNEEPSSPPFPSSPGGGTRSALPFLDSPYSNTSPRSVETLRRAATAASRSLAASRFENARPALHSGPRRRQFVVPHESDADNWVPPPPPYTADATDSLPDHFRVGILPRATEPPPGTPPSDMGHGLRRSRTSTIDSMGSSSLQRSQTTISRPSITIPRRPVPSSSATNSPVNYPSASQITAISPSNPVASGRRQPSNSQIGFSTANMSSSLPSHIITTANIDPPPSLPHISPMEPSTGSIRANFTFSSGHTAPSNPIFQDRGSQPHFPNMNPSTPDQLQPSGSGGRAVQTDSFQRPSYNPSPVSSSTAHATDPQDILPSVPTLHIQRQLSGTNSLPEDARRNPQPRSGRWLSTDPRPSDNGNSGVQRSRSRSQDVPRRRQNAGGGLFDKRTGRNILTSQSDIRLNSTARSEDWKEQWNKLKGERKRNKDSKCVVM</sequence>
<dbReference type="OrthoDB" id="3925024at2759"/>
<organism evidence="3 4">
    <name type="scientific">Arthroderma otae (strain ATCC MYA-4605 / CBS 113480)</name>
    <name type="common">Microsporum canis</name>
    <dbReference type="NCBI Taxonomy" id="554155"/>
    <lineage>
        <taxon>Eukaryota</taxon>
        <taxon>Fungi</taxon>
        <taxon>Dikarya</taxon>
        <taxon>Ascomycota</taxon>
        <taxon>Pezizomycotina</taxon>
        <taxon>Eurotiomycetes</taxon>
        <taxon>Eurotiomycetidae</taxon>
        <taxon>Onygenales</taxon>
        <taxon>Arthrodermataceae</taxon>
        <taxon>Microsporum</taxon>
    </lineage>
</organism>
<dbReference type="OMA" id="DNTIKER"/>
<feature type="compositionally biased region" description="Polar residues" evidence="1">
    <location>
        <begin position="920"/>
        <end position="940"/>
    </location>
</feature>
<feature type="compositionally biased region" description="Polar residues" evidence="1">
    <location>
        <begin position="793"/>
        <end position="851"/>
    </location>
</feature>
<dbReference type="SUPFAM" id="SSF81383">
    <property type="entry name" value="F-box domain"/>
    <property type="match status" value="1"/>
</dbReference>
<feature type="compositionally biased region" description="Polar residues" evidence="1">
    <location>
        <begin position="622"/>
        <end position="631"/>
    </location>
</feature>
<dbReference type="HOGENOM" id="CLU_002718_1_0_1"/>
<accession>C5FSH8</accession>
<dbReference type="Proteomes" id="UP000002035">
    <property type="component" value="Unassembled WGS sequence"/>
</dbReference>
<dbReference type="InterPro" id="IPR055589">
    <property type="entry name" value="DUF7165"/>
</dbReference>
<feature type="region of interest" description="Disordered" evidence="1">
    <location>
        <begin position="739"/>
        <end position="948"/>
    </location>
</feature>
<dbReference type="eggNOG" id="ENOG502QTS5">
    <property type="taxonomic scope" value="Eukaryota"/>
</dbReference>
<name>C5FSH8_ARTOC</name>